<evidence type="ECO:0000313" key="9">
    <source>
        <dbReference type="EMBL" id="PFG36344.1"/>
    </source>
</evidence>
<comment type="subunit">
    <text evidence="6">Monomer.</text>
</comment>
<keyword evidence="10" id="KW-1185">Reference proteome</keyword>
<evidence type="ECO:0000256" key="5">
    <source>
        <dbReference type="ARBA" id="ARBA00022801"/>
    </source>
</evidence>
<dbReference type="Pfam" id="PF00557">
    <property type="entry name" value="Peptidase_M24"/>
    <property type="match status" value="1"/>
</dbReference>
<comment type="catalytic activity">
    <reaction evidence="6 7">
        <text>Release of N-terminal amino acids, preferentially methionine, from peptides and arylamides.</text>
        <dbReference type="EC" id="3.4.11.18"/>
    </reaction>
</comment>
<evidence type="ECO:0000256" key="4">
    <source>
        <dbReference type="ARBA" id="ARBA00022723"/>
    </source>
</evidence>
<dbReference type="AlphaFoldDB" id="A0A2A9EBT9"/>
<feature type="binding site" evidence="6">
    <location>
        <position position="110"/>
    </location>
    <ligand>
        <name>a divalent metal cation</name>
        <dbReference type="ChEBI" id="CHEBI:60240"/>
        <label>2</label>
        <note>catalytic</note>
    </ligand>
</feature>
<protein>
    <recommendedName>
        <fullName evidence="6 7">Methionine aminopeptidase</fullName>
        <shortName evidence="6">MAP</shortName>
        <shortName evidence="6">MetAP</shortName>
        <ecNumber evidence="6 7">3.4.11.18</ecNumber>
    </recommendedName>
    <alternativeName>
        <fullName evidence="6">Peptidase M</fullName>
    </alternativeName>
</protein>
<dbReference type="EMBL" id="PDJH01000001">
    <property type="protein sequence ID" value="PFG36344.1"/>
    <property type="molecule type" value="Genomic_DNA"/>
</dbReference>
<dbReference type="OrthoDB" id="9802055at2"/>
<dbReference type="PANTHER" id="PTHR43330">
    <property type="entry name" value="METHIONINE AMINOPEPTIDASE"/>
    <property type="match status" value="1"/>
</dbReference>
<comment type="caution">
    <text evidence="9">The sequence shown here is derived from an EMBL/GenBank/DDBJ whole genome shotgun (WGS) entry which is preliminary data.</text>
</comment>
<dbReference type="InterPro" id="IPR001714">
    <property type="entry name" value="Pept_M24_MAP"/>
</dbReference>
<comment type="similarity">
    <text evidence="6">Belongs to the peptidase M24A family. Methionine aminopeptidase type 1 subfamily.</text>
</comment>
<gene>
    <name evidence="6" type="primary">map</name>
    <name evidence="9" type="ORF">ATL41_1062</name>
</gene>
<proteinExistence type="inferred from homology"/>
<feature type="binding site" evidence="6">
    <location>
        <position position="242"/>
    </location>
    <ligand>
        <name>a divalent metal cation</name>
        <dbReference type="ChEBI" id="CHEBI:60240"/>
        <label>2</label>
        <note>catalytic</note>
    </ligand>
</feature>
<evidence type="ECO:0000256" key="2">
    <source>
        <dbReference type="ARBA" id="ARBA00022438"/>
    </source>
</evidence>
<dbReference type="InterPro" id="IPR000994">
    <property type="entry name" value="Pept_M24"/>
</dbReference>
<dbReference type="CDD" id="cd01086">
    <property type="entry name" value="MetAP1"/>
    <property type="match status" value="1"/>
</dbReference>
<organism evidence="9 10">
    <name type="scientific">Flavimobilis soli</name>
    <dbReference type="NCBI Taxonomy" id="442709"/>
    <lineage>
        <taxon>Bacteria</taxon>
        <taxon>Bacillati</taxon>
        <taxon>Actinomycetota</taxon>
        <taxon>Actinomycetes</taxon>
        <taxon>Micrococcales</taxon>
        <taxon>Jonesiaceae</taxon>
        <taxon>Flavimobilis</taxon>
    </lineage>
</organism>
<evidence type="ECO:0000256" key="7">
    <source>
        <dbReference type="RuleBase" id="RU003653"/>
    </source>
</evidence>
<keyword evidence="4 6" id="KW-0479">Metal-binding</keyword>
<dbReference type="EC" id="3.4.11.18" evidence="6 7"/>
<feature type="binding site" evidence="6">
    <location>
        <position position="185"/>
    </location>
    <ligand>
        <name>substrate</name>
    </ligand>
</feature>
<evidence type="ECO:0000256" key="6">
    <source>
        <dbReference type="HAMAP-Rule" id="MF_01974"/>
    </source>
</evidence>
<reference evidence="9 10" key="1">
    <citation type="submission" date="2017-10" db="EMBL/GenBank/DDBJ databases">
        <title>Sequencing the genomes of 1000 actinobacteria strains.</title>
        <authorList>
            <person name="Klenk H.-P."/>
        </authorList>
    </citation>
    <scope>NUCLEOTIDE SEQUENCE [LARGE SCALE GENOMIC DNA]</scope>
    <source>
        <strain evidence="9 10">DSM 21574</strain>
    </source>
</reference>
<evidence type="ECO:0000259" key="8">
    <source>
        <dbReference type="Pfam" id="PF00557"/>
    </source>
</evidence>
<dbReference type="GO" id="GO:0005829">
    <property type="term" value="C:cytosol"/>
    <property type="evidence" value="ECO:0007669"/>
    <property type="project" value="TreeGrafter"/>
</dbReference>
<dbReference type="Gene3D" id="3.90.230.10">
    <property type="entry name" value="Creatinase/methionine aminopeptidase superfamily"/>
    <property type="match status" value="1"/>
</dbReference>
<name>A0A2A9EBT9_9MICO</name>
<feature type="binding site" evidence="6">
    <location>
        <position position="242"/>
    </location>
    <ligand>
        <name>a divalent metal cation</name>
        <dbReference type="ChEBI" id="CHEBI:60240"/>
        <label>1</label>
    </ligand>
</feature>
<comment type="cofactor">
    <cofactor evidence="6">
        <name>Co(2+)</name>
        <dbReference type="ChEBI" id="CHEBI:48828"/>
    </cofactor>
    <cofactor evidence="6">
        <name>Zn(2+)</name>
        <dbReference type="ChEBI" id="CHEBI:29105"/>
    </cofactor>
    <cofactor evidence="6">
        <name>Mn(2+)</name>
        <dbReference type="ChEBI" id="CHEBI:29035"/>
    </cofactor>
    <cofactor evidence="6">
        <name>Fe(2+)</name>
        <dbReference type="ChEBI" id="CHEBI:29033"/>
    </cofactor>
    <text evidence="6">Binds 2 divalent metal cations per subunit. Has a high-affinity and a low affinity metal-binding site. The true nature of the physiological cofactor is under debate. The enzyme is active with cobalt, zinc, manganese or divalent iron ions. Most likely, methionine aminopeptidases function as mononuclear Fe(2+)-metalloproteases under physiological conditions, and the catalytically relevant metal-binding site has been assigned to the histidine-containing high-affinity site.</text>
</comment>
<evidence type="ECO:0000256" key="3">
    <source>
        <dbReference type="ARBA" id="ARBA00022670"/>
    </source>
</evidence>
<dbReference type="RefSeq" id="WP_098457537.1">
    <property type="nucleotide sequence ID" value="NZ_PDJH01000001.1"/>
</dbReference>
<keyword evidence="3 6" id="KW-0645">Protease</keyword>
<dbReference type="GO" id="GO:0004239">
    <property type="term" value="F:initiator methionyl aminopeptidase activity"/>
    <property type="evidence" value="ECO:0007669"/>
    <property type="project" value="UniProtKB-UniRule"/>
</dbReference>
<dbReference type="GO" id="GO:0070006">
    <property type="term" value="F:metalloaminopeptidase activity"/>
    <property type="evidence" value="ECO:0007669"/>
    <property type="project" value="UniProtKB-UniRule"/>
</dbReference>
<feature type="domain" description="Peptidase M24" evidence="8">
    <location>
        <begin position="17"/>
        <end position="247"/>
    </location>
</feature>
<dbReference type="PROSITE" id="PS00680">
    <property type="entry name" value="MAP_1"/>
    <property type="match status" value="1"/>
</dbReference>
<sequence length="277" mass="29133">MFGLDRIEIKSIDEILRMREAGLVVADALAAVQAAVAVGVTTAELDAVAAEVIAARGARSSFLGYQGYPATTCISVNDEVVHGIPGDRLIQDGDIVSIDCGAIVDGWHGDSAVTVLVGEADPADLRLSAVTEEAMWAGIAALARAERLHEVGAAVEESISAASDPDAPYGIVQEYVGHGIGSAMHQAPDVPNFRVRDRGPRVRPGMCVAIEPMVTRGERFTQVCEDDWTVVTDDGSRAAHWEHTVAVLEDGVWVLTAADGGRAKLEERGIKVASLGA</sequence>
<feature type="binding site" evidence="6">
    <location>
        <position position="110"/>
    </location>
    <ligand>
        <name>a divalent metal cation</name>
        <dbReference type="ChEBI" id="CHEBI:60240"/>
        <label>1</label>
    </ligand>
</feature>
<feature type="binding site" evidence="6">
    <location>
        <position position="211"/>
    </location>
    <ligand>
        <name>a divalent metal cation</name>
        <dbReference type="ChEBI" id="CHEBI:60240"/>
        <label>2</label>
        <note>catalytic</note>
    </ligand>
</feature>
<dbReference type="HAMAP" id="MF_01974">
    <property type="entry name" value="MetAP_1"/>
    <property type="match status" value="1"/>
</dbReference>
<accession>A0A2A9EBT9</accession>
<dbReference type="NCBIfam" id="TIGR00500">
    <property type="entry name" value="met_pdase_I"/>
    <property type="match status" value="1"/>
</dbReference>
<dbReference type="GO" id="GO:0006508">
    <property type="term" value="P:proteolysis"/>
    <property type="evidence" value="ECO:0007669"/>
    <property type="project" value="UniProtKB-KW"/>
</dbReference>
<keyword evidence="5 6" id="KW-0378">Hydrolase</keyword>
<dbReference type="PANTHER" id="PTHR43330:SF27">
    <property type="entry name" value="METHIONINE AMINOPEPTIDASE"/>
    <property type="match status" value="1"/>
</dbReference>
<feature type="binding site" evidence="6">
    <location>
        <position position="99"/>
    </location>
    <ligand>
        <name>a divalent metal cation</name>
        <dbReference type="ChEBI" id="CHEBI:60240"/>
        <label>1</label>
    </ligand>
</feature>
<evidence type="ECO:0000313" key="10">
    <source>
        <dbReference type="Proteomes" id="UP000221394"/>
    </source>
</evidence>
<dbReference type="SUPFAM" id="SSF55920">
    <property type="entry name" value="Creatinase/aminopeptidase"/>
    <property type="match status" value="1"/>
</dbReference>
<feature type="binding site" evidence="6">
    <location>
        <position position="178"/>
    </location>
    <ligand>
        <name>a divalent metal cation</name>
        <dbReference type="ChEBI" id="CHEBI:60240"/>
        <label>2</label>
        <note>catalytic</note>
    </ligand>
</feature>
<dbReference type="PRINTS" id="PR00599">
    <property type="entry name" value="MAPEPTIDASE"/>
</dbReference>
<dbReference type="InterPro" id="IPR036005">
    <property type="entry name" value="Creatinase/aminopeptidase-like"/>
</dbReference>
<dbReference type="GO" id="GO:0046872">
    <property type="term" value="F:metal ion binding"/>
    <property type="evidence" value="ECO:0007669"/>
    <property type="project" value="UniProtKB-UniRule"/>
</dbReference>
<dbReference type="Proteomes" id="UP000221394">
    <property type="component" value="Unassembled WGS sequence"/>
</dbReference>
<keyword evidence="2 6" id="KW-0031">Aminopeptidase</keyword>
<evidence type="ECO:0000256" key="1">
    <source>
        <dbReference type="ARBA" id="ARBA00002521"/>
    </source>
</evidence>
<dbReference type="InterPro" id="IPR002467">
    <property type="entry name" value="Pept_M24A_MAP1"/>
</dbReference>
<comment type="function">
    <text evidence="1 6">Removes the N-terminal methionine from nascent proteins. The N-terminal methionine is often cleaved when the second residue in the primary sequence is small and uncharged (Met-Ala-, Cys, Gly, Pro, Ser, Thr, or Val). Requires deformylation of the N(alpha)-formylated initiator methionine before it can be hydrolyzed.</text>
</comment>
<feature type="binding site" evidence="6">
    <location>
        <position position="82"/>
    </location>
    <ligand>
        <name>substrate</name>
    </ligand>
</feature>